<dbReference type="PANTHER" id="PTHR13627:SF32">
    <property type="entry name" value="AGAP006029-PA"/>
    <property type="match status" value="1"/>
</dbReference>
<protein>
    <recommendedName>
        <fullName evidence="2">LicD/FKTN/FKRP nucleotidyltransferase domain-containing protein</fullName>
    </recommendedName>
</protein>
<name>A0AAN9BJU9_9CAEN</name>
<sequence>MGRCSALTSVTRNKCRLLTLVFLVFFFFLIISLFSTTKPPPESKGPWYHFPAPCRLNDSDMNDLNALLVKTHSALESLHVPHALCYGTLWGALRQGRILPWDNNVDFCALDSHFVNASSSQLKDAFAERNLVIEYDWRRGVYDVSLLQGKVLGHIYVFTTSIMRGENELHLAMPGGWMNKMRRRFGHKQVSFPVWLLKEPFEATKVNGVDVPVPHDGIEMLKYLYPDDWWLELKPPGCV</sequence>
<dbReference type="Proteomes" id="UP001374579">
    <property type="component" value="Unassembled WGS sequence"/>
</dbReference>
<evidence type="ECO:0000259" key="2">
    <source>
        <dbReference type="Pfam" id="PF04991"/>
    </source>
</evidence>
<dbReference type="Pfam" id="PF04991">
    <property type="entry name" value="LicD"/>
    <property type="match status" value="1"/>
</dbReference>
<feature type="transmembrane region" description="Helical" evidence="1">
    <location>
        <begin position="17"/>
        <end position="34"/>
    </location>
</feature>
<dbReference type="GO" id="GO:0009100">
    <property type="term" value="P:glycoprotein metabolic process"/>
    <property type="evidence" value="ECO:0007669"/>
    <property type="project" value="UniProtKB-ARBA"/>
</dbReference>
<dbReference type="AlphaFoldDB" id="A0AAN9BJU9"/>
<dbReference type="EMBL" id="JBAMIC010000004">
    <property type="protein sequence ID" value="KAK7107636.1"/>
    <property type="molecule type" value="Genomic_DNA"/>
</dbReference>
<keyword evidence="4" id="KW-1185">Reference proteome</keyword>
<evidence type="ECO:0000256" key="1">
    <source>
        <dbReference type="SAM" id="Phobius"/>
    </source>
</evidence>
<dbReference type="PANTHER" id="PTHR13627">
    <property type="entry name" value="FUKUTIN RELATED PROTEIN"/>
    <property type="match status" value="1"/>
</dbReference>
<dbReference type="InterPro" id="IPR052613">
    <property type="entry name" value="LicD_transferase"/>
</dbReference>
<proteinExistence type="predicted"/>
<accession>A0AAN9BJU9</accession>
<reference evidence="3 4" key="1">
    <citation type="submission" date="2024-02" db="EMBL/GenBank/DDBJ databases">
        <title>Chromosome-scale genome assembly of the rough periwinkle Littorina saxatilis.</title>
        <authorList>
            <person name="De Jode A."/>
            <person name="Faria R."/>
            <person name="Formenti G."/>
            <person name="Sims Y."/>
            <person name="Smith T.P."/>
            <person name="Tracey A."/>
            <person name="Wood J.M.D."/>
            <person name="Zagrodzka Z.B."/>
            <person name="Johannesson K."/>
            <person name="Butlin R.K."/>
            <person name="Leder E.H."/>
        </authorList>
    </citation>
    <scope>NUCLEOTIDE SEQUENCE [LARGE SCALE GENOMIC DNA]</scope>
    <source>
        <strain evidence="3">Snail1</strain>
        <tissue evidence="3">Muscle</tissue>
    </source>
</reference>
<gene>
    <name evidence="3" type="ORF">V1264_015525</name>
</gene>
<keyword evidence="1" id="KW-0812">Transmembrane</keyword>
<organism evidence="3 4">
    <name type="scientific">Littorina saxatilis</name>
    <dbReference type="NCBI Taxonomy" id="31220"/>
    <lineage>
        <taxon>Eukaryota</taxon>
        <taxon>Metazoa</taxon>
        <taxon>Spiralia</taxon>
        <taxon>Lophotrochozoa</taxon>
        <taxon>Mollusca</taxon>
        <taxon>Gastropoda</taxon>
        <taxon>Caenogastropoda</taxon>
        <taxon>Littorinimorpha</taxon>
        <taxon>Littorinoidea</taxon>
        <taxon>Littorinidae</taxon>
        <taxon>Littorina</taxon>
    </lineage>
</organism>
<keyword evidence="1" id="KW-0472">Membrane</keyword>
<evidence type="ECO:0000313" key="4">
    <source>
        <dbReference type="Proteomes" id="UP001374579"/>
    </source>
</evidence>
<comment type="caution">
    <text evidence="3">The sequence shown here is derived from an EMBL/GenBank/DDBJ whole genome shotgun (WGS) entry which is preliminary data.</text>
</comment>
<evidence type="ECO:0000313" key="3">
    <source>
        <dbReference type="EMBL" id="KAK7107636.1"/>
    </source>
</evidence>
<feature type="domain" description="LicD/FKTN/FKRP nucleotidyltransferase" evidence="2">
    <location>
        <begin position="82"/>
        <end position="114"/>
    </location>
</feature>
<dbReference type="InterPro" id="IPR007074">
    <property type="entry name" value="LicD/FKTN/FKRP_NTP_transf"/>
</dbReference>
<keyword evidence="1" id="KW-1133">Transmembrane helix</keyword>